<feature type="region of interest" description="Disordered" evidence="1">
    <location>
        <begin position="492"/>
        <end position="565"/>
    </location>
</feature>
<feature type="region of interest" description="Disordered" evidence="1">
    <location>
        <begin position="616"/>
        <end position="671"/>
    </location>
</feature>
<dbReference type="Proteomes" id="UP000193411">
    <property type="component" value="Unassembled WGS sequence"/>
</dbReference>
<protein>
    <submittedName>
        <fullName evidence="3">Uncharacterized protein</fullName>
    </submittedName>
</protein>
<name>A0A1Y2HRH3_9FUNG</name>
<feature type="transmembrane region" description="Helical" evidence="2">
    <location>
        <begin position="182"/>
        <end position="205"/>
    </location>
</feature>
<accession>A0A1Y2HRH3</accession>
<proteinExistence type="predicted"/>
<dbReference type="EMBL" id="MCFL01000013">
    <property type="protein sequence ID" value="ORZ37180.1"/>
    <property type="molecule type" value="Genomic_DNA"/>
</dbReference>
<reference evidence="3 4" key="1">
    <citation type="submission" date="2016-07" db="EMBL/GenBank/DDBJ databases">
        <title>Pervasive Adenine N6-methylation of Active Genes in Fungi.</title>
        <authorList>
            <consortium name="DOE Joint Genome Institute"/>
            <person name="Mondo S.J."/>
            <person name="Dannebaum R.O."/>
            <person name="Kuo R.C."/>
            <person name="Labutti K."/>
            <person name="Haridas S."/>
            <person name="Kuo A."/>
            <person name="Salamov A."/>
            <person name="Ahrendt S.R."/>
            <person name="Lipzen A."/>
            <person name="Sullivan W."/>
            <person name="Andreopoulos W.B."/>
            <person name="Clum A."/>
            <person name="Lindquist E."/>
            <person name="Daum C."/>
            <person name="Ramamoorthy G.K."/>
            <person name="Gryganskyi A."/>
            <person name="Culley D."/>
            <person name="Magnuson J.K."/>
            <person name="James T.Y."/>
            <person name="O'Malley M.A."/>
            <person name="Stajich J.E."/>
            <person name="Spatafora J.W."/>
            <person name="Visel A."/>
            <person name="Grigoriev I.V."/>
        </authorList>
    </citation>
    <scope>NUCLEOTIDE SEQUENCE [LARGE SCALE GENOMIC DNA]</scope>
    <source>
        <strain evidence="3 4">PL171</strain>
    </source>
</reference>
<gene>
    <name evidence="3" type="ORF">BCR44DRAFT_1430631</name>
</gene>
<keyword evidence="2" id="KW-1133">Transmembrane helix</keyword>
<feature type="transmembrane region" description="Helical" evidence="2">
    <location>
        <begin position="67"/>
        <end position="90"/>
    </location>
</feature>
<feature type="transmembrane region" description="Helical" evidence="2">
    <location>
        <begin position="96"/>
        <end position="119"/>
    </location>
</feature>
<feature type="transmembrane region" description="Helical" evidence="2">
    <location>
        <begin position="335"/>
        <end position="360"/>
    </location>
</feature>
<keyword evidence="2" id="KW-0472">Membrane</keyword>
<evidence type="ECO:0000313" key="3">
    <source>
        <dbReference type="EMBL" id="ORZ37180.1"/>
    </source>
</evidence>
<organism evidence="3 4">
    <name type="scientific">Catenaria anguillulae PL171</name>
    <dbReference type="NCBI Taxonomy" id="765915"/>
    <lineage>
        <taxon>Eukaryota</taxon>
        <taxon>Fungi</taxon>
        <taxon>Fungi incertae sedis</taxon>
        <taxon>Blastocladiomycota</taxon>
        <taxon>Blastocladiomycetes</taxon>
        <taxon>Blastocladiales</taxon>
        <taxon>Catenariaceae</taxon>
        <taxon>Catenaria</taxon>
    </lineage>
</organism>
<dbReference type="AlphaFoldDB" id="A0A1Y2HRH3"/>
<sequence>MDLVLHIVPLLANAVIKVFHLRLIEISRSPNLSLVLPTTVLKPDNAPQPQSPFSSTVTSLSAPAAQLAIFVASLYITIIGHVVGIVHTLIVRKRAWTLSSLVIIKAALFTFDMTVLGVVQRRRQLCIHYWHIRMALQGRVFVIDDEPAGLSAGGGNRARVSSSSSAESMLVQTARRKTVQPVAIAVFGTFTLYSSIVLIHLAGWYGHGSMGVFDNFFFPGVGSPEIKSPAGLMRGQTGEGVALATVSPTTPTSGIGWIAMPTATSTRFTSASTPASLTTSALPTLATPTTPAEFSAKALPASSPGGDETDLGKTVDEISRNCINQFNSPSRRKHFIALIVVNLLLNYLPGALVSICYWMWILLSASRVLHTEPHVFPAAVARQPTPHRSVSPSTAEARSRLMEPLHKLDYSEYLDEDAESPRPAPSRRTSGNMRLLMDQSHPPIGTASHIESSDGAPSQGRPCLDSLGSPAVPSMSPLPRLSMLVTESMPSSVSDGAWADAEDNAGSASYSSRDGLDTASPWSPLNAAMRQRGGQSGLQSDVGDGEDAEERRGRARSPSRSENDCLTCPRHRQTIACLHLEEELMAPRSRSASPCLTDLRHGHGLLLCTCDGSGRAGRHRVHPAALSNQRTRRSRSRPRSRTQSVLLSDIEKPKGPTWPMQSIPAPLRPRSGDVVNARRQSVEVVIPLPPSRASVRRVSDSL</sequence>
<dbReference type="OrthoDB" id="5595128at2759"/>
<feature type="compositionally biased region" description="Basic residues" evidence="1">
    <location>
        <begin position="630"/>
        <end position="640"/>
    </location>
</feature>
<keyword evidence="2" id="KW-0812">Transmembrane</keyword>
<feature type="region of interest" description="Disordered" evidence="1">
    <location>
        <begin position="413"/>
        <end position="475"/>
    </location>
</feature>
<evidence type="ECO:0000313" key="4">
    <source>
        <dbReference type="Proteomes" id="UP000193411"/>
    </source>
</evidence>
<keyword evidence="4" id="KW-1185">Reference proteome</keyword>
<evidence type="ECO:0000256" key="2">
    <source>
        <dbReference type="SAM" id="Phobius"/>
    </source>
</evidence>
<comment type="caution">
    <text evidence="3">The sequence shown here is derived from an EMBL/GenBank/DDBJ whole genome shotgun (WGS) entry which is preliminary data.</text>
</comment>
<evidence type="ECO:0000256" key="1">
    <source>
        <dbReference type="SAM" id="MobiDB-lite"/>
    </source>
</evidence>